<evidence type="ECO:0000313" key="2">
    <source>
        <dbReference type="EMBL" id="GMG45355.1"/>
    </source>
</evidence>
<dbReference type="Pfam" id="PF14099">
    <property type="entry name" value="Polysacc_lyase"/>
    <property type="match status" value="1"/>
</dbReference>
<name>A0ABQ6KRL4_ASPOZ</name>
<evidence type="ECO:0000256" key="1">
    <source>
        <dbReference type="SAM" id="MobiDB-lite"/>
    </source>
</evidence>
<reference evidence="2" key="1">
    <citation type="submission" date="2023-04" db="EMBL/GenBank/DDBJ databases">
        <title>Aspergillus oryzae var. brunneus NBRC 4377.</title>
        <authorList>
            <person name="Ichikawa N."/>
            <person name="Sato H."/>
            <person name="Tonouchi N."/>
        </authorList>
    </citation>
    <scope>NUCLEOTIDE SEQUENCE</scope>
    <source>
        <strain evidence="2">NBRC 4377</strain>
    </source>
</reference>
<protein>
    <submittedName>
        <fullName evidence="2">Unnamed protein product</fullName>
    </submittedName>
</protein>
<feature type="compositionally biased region" description="Basic and acidic residues" evidence="1">
    <location>
        <begin position="1"/>
        <end position="13"/>
    </location>
</feature>
<sequence>MLRTEERDWDKTGTKMSSAHVPLKRRPKQFSTCNKPQQHVSNAFPTWSFRGVFTNQWSQFYMHAKPNNVHSLLLSGQSPRANSFPEACTAIGFSELCLLDLELMHHFTTNTCMMGPHVLDPSVFRDESPRLGLRYPYLLHQLLALSAFHCAYLRTELREKYLFHGSKHQAHAIAGMRLALTGKMTEETSFALFMTSALLMTSSFASHLKYPHNEAKPPLAGMLEIMALVRGLSAIKTTTHAELQFNVLDKLKHHSGSPPCWKALDLFKTQLTILQSRISNLTNIDNAILALLNKGAQSMLDCAAMPATTMTGELHVVFTWLSILPGDFFNLMQAQHPGAMVVLLYYVVALQEVETQCWVLEGWSAQLTSNIVDILFPPWTGLAQWAMSELGYPSAYASKEWNSEGYNNSEKTPDEKKYRTRGSRPTPQPRTETRHPSSILYMMRLQLIAATLLLSTTAQATQSFTNTGTTSGWSWKNIEHNGTVEQVTDIVYKGSTALKMTQIYDQKYTNRYRNNDDADDDLVKPGRYHSEVIKNDVYKLGDEGYYGFMFRLQDTWQFSPVQSYNIAQFMGEFPDRGCEQFHWIPSNMVYLYGDQLYLHQRTGKVCAPKETIYSNLATVSAGEWHKVVIHSEWRADGTGSYGLWFDGVKVLEEYDIDTTIDDGDTAFQFRVGIYANGWHDNGGMKGTQGTRQVWYDQIAIGTTFADADPDQW</sequence>
<organism evidence="2 3">
    <name type="scientific">Aspergillus oryzae var. brunneus</name>
    <dbReference type="NCBI Taxonomy" id="332754"/>
    <lineage>
        <taxon>Eukaryota</taxon>
        <taxon>Fungi</taxon>
        <taxon>Dikarya</taxon>
        <taxon>Ascomycota</taxon>
        <taxon>Pezizomycotina</taxon>
        <taxon>Eurotiomycetes</taxon>
        <taxon>Eurotiomycetidae</taxon>
        <taxon>Eurotiales</taxon>
        <taxon>Aspergillaceae</taxon>
        <taxon>Aspergillus</taxon>
        <taxon>Aspergillus subgen. Circumdati</taxon>
    </lineage>
</organism>
<dbReference type="PANTHER" id="PTHR47784">
    <property type="entry name" value="STEROL UPTAKE CONTROL PROTEIN 2"/>
    <property type="match status" value="1"/>
</dbReference>
<comment type="caution">
    <text evidence="2">The sequence shown here is derived from an EMBL/GenBank/DDBJ whole genome shotgun (WGS) entry which is preliminary data.</text>
</comment>
<gene>
    <name evidence="2" type="ORF">Aory05_000423700</name>
</gene>
<proteinExistence type="predicted"/>
<keyword evidence="3" id="KW-1185">Reference proteome</keyword>
<feature type="region of interest" description="Disordered" evidence="1">
    <location>
        <begin position="403"/>
        <end position="435"/>
    </location>
</feature>
<feature type="region of interest" description="Disordered" evidence="1">
    <location>
        <begin position="1"/>
        <end position="20"/>
    </location>
</feature>
<evidence type="ECO:0000313" key="3">
    <source>
        <dbReference type="Proteomes" id="UP001165189"/>
    </source>
</evidence>
<accession>A0ABQ6KRL4</accession>
<dbReference type="Proteomes" id="UP001165189">
    <property type="component" value="Unassembled WGS sequence"/>
</dbReference>
<dbReference type="Gene3D" id="2.60.120.200">
    <property type="match status" value="1"/>
</dbReference>
<dbReference type="EMBL" id="BSYB01000014">
    <property type="protein sequence ID" value="GMG45355.1"/>
    <property type="molecule type" value="Genomic_DNA"/>
</dbReference>
<dbReference type="PANTHER" id="PTHR47784:SF5">
    <property type="entry name" value="STEROL UPTAKE CONTROL PROTEIN 2"/>
    <property type="match status" value="1"/>
</dbReference>
<dbReference type="InterPro" id="IPR025975">
    <property type="entry name" value="Polysacc_lyase"/>
</dbReference>
<dbReference type="InterPro" id="IPR053157">
    <property type="entry name" value="Sterol_Uptake_Regulator"/>
</dbReference>